<keyword evidence="1" id="KW-0732">Signal</keyword>
<feature type="chain" id="PRO_5009310983" evidence="1">
    <location>
        <begin position="18"/>
        <end position="110"/>
    </location>
</feature>
<reference evidence="3" key="1">
    <citation type="submission" date="2016-11" db="UniProtKB">
        <authorList>
            <consortium name="WormBaseParasite"/>
        </authorList>
    </citation>
    <scope>IDENTIFICATION</scope>
</reference>
<sequence>MRSSGVCFCQLLVLTEADITSVRSTTPLFSNELQFRTTFTLNNDEAISVYDFLGDKYKIVSAVQDSGTEAAFWQVGQNSSACRTALVDIRCCLCVLKENRDLLRSIQWNA</sequence>
<protein>
    <submittedName>
        <fullName evidence="3">Intraflagellar transport protein 122 homolog</fullName>
    </submittedName>
</protein>
<evidence type="ECO:0000313" key="2">
    <source>
        <dbReference type="Proteomes" id="UP000095283"/>
    </source>
</evidence>
<name>A0A1I7X4W8_HETBA</name>
<accession>A0A1I7X4W8</accession>
<dbReference type="Proteomes" id="UP000095283">
    <property type="component" value="Unplaced"/>
</dbReference>
<dbReference type="WBParaSite" id="Hba_12434">
    <property type="protein sequence ID" value="Hba_12434"/>
    <property type="gene ID" value="Hba_12434"/>
</dbReference>
<evidence type="ECO:0000256" key="1">
    <source>
        <dbReference type="SAM" id="SignalP"/>
    </source>
</evidence>
<proteinExistence type="predicted"/>
<evidence type="ECO:0000313" key="3">
    <source>
        <dbReference type="WBParaSite" id="Hba_12434"/>
    </source>
</evidence>
<feature type="signal peptide" evidence="1">
    <location>
        <begin position="1"/>
        <end position="17"/>
    </location>
</feature>
<keyword evidence="2" id="KW-1185">Reference proteome</keyword>
<organism evidence="2 3">
    <name type="scientific">Heterorhabditis bacteriophora</name>
    <name type="common">Entomopathogenic nematode worm</name>
    <dbReference type="NCBI Taxonomy" id="37862"/>
    <lineage>
        <taxon>Eukaryota</taxon>
        <taxon>Metazoa</taxon>
        <taxon>Ecdysozoa</taxon>
        <taxon>Nematoda</taxon>
        <taxon>Chromadorea</taxon>
        <taxon>Rhabditida</taxon>
        <taxon>Rhabditina</taxon>
        <taxon>Rhabditomorpha</taxon>
        <taxon>Strongyloidea</taxon>
        <taxon>Heterorhabditidae</taxon>
        <taxon>Heterorhabditis</taxon>
    </lineage>
</organism>
<dbReference type="AlphaFoldDB" id="A0A1I7X4W8"/>